<feature type="transmembrane region" description="Helical" evidence="2">
    <location>
        <begin position="134"/>
        <end position="154"/>
    </location>
</feature>
<dbReference type="CDD" id="cd16018">
    <property type="entry name" value="Enpp"/>
    <property type="match status" value="1"/>
</dbReference>
<feature type="compositionally biased region" description="Basic and acidic residues" evidence="1">
    <location>
        <begin position="24"/>
        <end position="42"/>
    </location>
</feature>
<dbReference type="Pfam" id="PF06985">
    <property type="entry name" value="HET"/>
    <property type="match status" value="1"/>
</dbReference>
<keyword evidence="2" id="KW-1133">Transmembrane helix</keyword>
<dbReference type="SUPFAM" id="SSF53649">
    <property type="entry name" value="Alkaline phosphatase-like"/>
    <property type="match status" value="1"/>
</dbReference>
<protein>
    <recommendedName>
        <fullName evidence="3">Heterokaryon incompatibility domain-containing protein</fullName>
    </recommendedName>
</protein>
<feature type="region of interest" description="Disordered" evidence="1">
    <location>
        <begin position="1"/>
        <end position="128"/>
    </location>
</feature>
<reference evidence="4" key="1">
    <citation type="submission" date="2021-03" db="EMBL/GenBank/DDBJ databases">
        <authorList>
            <person name="Tagirdzhanova G."/>
        </authorList>
    </citation>
    <scope>NUCLEOTIDE SEQUENCE</scope>
</reference>
<evidence type="ECO:0000313" key="4">
    <source>
        <dbReference type="EMBL" id="CAF9936066.1"/>
    </source>
</evidence>
<dbReference type="GO" id="GO:0047429">
    <property type="term" value="F:nucleoside triphosphate diphosphatase activity"/>
    <property type="evidence" value="ECO:0007669"/>
    <property type="project" value="TreeGrafter"/>
</dbReference>
<dbReference type="GO" id="GO:0017111">
    <property type="term" value="F:ribonucleoside triphosphate phosphatase activity"/>
    <property type="evidence" value="ECO:0007669"/>
    <property type="project" value="TreeGrafter"/>
</dbReference>
<sequence>MGETLQEKAPVVDDLSDEDVLADPTEHDRTVLEEEEQREKLVTESSNRPDGSIANDEGSLGERRRARRKERRRLRKSKRREKGSADEEGKLMYEMEEGGSRGDLSSSSSSSLELDHSKYQSPSISTRRRRARNVGISMAIAVMFLLLAYGSYLMSHKRTYNVSLSTLSNGTSKFGPTTILISLDGFRADYVYRNITPTLNSFIANGISPKYMLPSFPSVTFPNHYTLVTGLHPESHGVVGNSFWDPDLNEEFFYTDPARSMQPKWWSGGEPIWVTAERHGIKTAIHMWPGSEAHVQLEPSYVDKFNGSEQLSRKVDRILELLDLPEPSDFEIEGAATRPQFIAAYVPVIDADGHKHGPNSSEIRDTIANVDSMLHDLFEGLADRNLSQIVNIVIVSDHGMATTSIDRLVQLDDLIDLNLIEHIDGWPLYGLRPKDPKDLQPLYETLLEESAHNPNFDVYLRDENMPERYHFSKSDRIAPLWVIPKAGWAIVHKEDFDIEEAKANGQTYHPKGLHGYDHEHPLMRAIFVAQGPAFPHKPNSRVAPFQNVEVYNIICDSLGIEPKPNNGTLRLPLKPDGLHSDEPIKGEDIPIDLPSATSSTTSAHQTTSIKSSSFSAAPSAAANNTQSDKADSKASDSLWGKWKQMMEDVRAAMADLVAKLRGDSDLSKFSAKQIVSSYARAVVKDEYPVPQFSLAMCTLPQSPQSNQYVADFPLEGLKKFSLTNAVPCQYRFLDIQRYTEDGQLSILASSDLPSEPYAAVSYVWRVLKSIPPEEPAFEVEGIEDYPEIPVELLKTICIAASTFKCALLWLDKLCIRQDSSSSQDGKTDNAWQVEHMYEVYSSCSVCLILPGGLGQLVTLEEKTAWLERSWTLQESLAPPIGRVLFAWSQGDAILQSNFPVLIEEIVPGKVAAASLKPLLQISLKSNVQLLPNPRSNANNPPSTSHNPIQHLSILGTRDPFHTSLIMSLLGALEHTNTTGRLNAIWRCTILRSAKLPQDMLYSIMGLMNIALRVDYSQNVNDIVVEFTAQLLAKGWRADWLGIAPELGPYRGWSAMPLLPRASQEGGKAVVEVGAGGKAVEVKRLLSRDSSAAWWWWLKNAPTGIIDRDGFLTFTARAVPITPDNNQNTAHAGSNTQHPNRPDFITCASDDTTFRILPSSDPQTQTHYAAIIGHRAQYLSGIFSTFVFPHSTLLMLLERRQEDTFRNIGYAWANENIEHNRSSKEFRVGG</sequence>
<dbReference type="PANTHER" id="PTHR10151:SF120">
    <property type="entry name" value="BIS(5'-ADENOSYL)-TRIPHOSPHATASE"/>
    <property type="match status" value="1"/>
</dbReference>
<gene>
    <name evidence="4" type="ORF">HETSPECPRED_009998</name>
</gene>
<feature type="region of interest" description="Disordered" evidence="1">
    <location>
        <begin position="571"/>
        <end position="634"/>
    </location>
</feature>
<evidence type="ECO:0000256" key="2">
    <source>
        <dbReference type="SAM" id="Phobius"/>
    </source>
</evidence>
<organism evidence="4 5">
    <name type="scientific">Heterodermia speciosa</name>
    <dbReference type="NCBI Taxonomy" id="116794"/>
    <lineage>
        <taxon>Eukaryota</taxon>
        <taxon>Fungi</taxon>
        <taxon>Dikarya</taxon>
        <taxon>Ascomycota</taxon>
        <taxon>Pezizomycotina</taxon>
        <taxon>Lecanoromycetes</taxon>
        <taxon>OSLEUM clade</taxon>
        <taxon>Lecanoromycetidae</taxon>
        <taxon>Caliciales</taxon>
        <taxon>Physciaceae</taxon>
        <taxon>Heterodermia</taxon>
    </lineage>
</organism>
<evidence type="ECO:0000313" key="5">
    <source>
        <dbReference type="Proteomes" id="UP000664521"/>
    </source>
</evidence>
<dbReference type="FunFam" id="3.30.1360.180:FF:000003">
    <property type="entry name" value="Type I phosphodiesterase/nucleotide pyrophosphatase family protein"/>
    <property type="match status" value="1"/>
</dbReference>
<feature type="compositionally biased region" description="Basic and acidic residues" evidence="1">
    <location>
        <begin position="576"/>
        <end position="588"/>
    </location>
</feature>
<keyword evidence="5" id="KW-1185">Reference proteome</keyword>
<keyword evidence="2" id="KW-0472">Membrane</keyword>
<dbReference type="Gene3D" id="3.30.1360.180">
    <property type="match status" value="1"/>
</dbReference>
<feature type="compositionally biased region" description="Low complexity" evidence="1">
    <location>
        <begin position="595"/>
        <end position="622"/>
    </location>
</feature>
<feature type="domain" description="Heterokaryon incompatibility" evidence="3">
    <location>
        <begin position="757"/>
        <end position="849"/>
    </location>
</feature>
<dbReference type="GO" id="GO:0009141">
    <property type="term" value="P:nucleoside triphosphate metabolic process"/>
    <property type="evidence" value="ECO:0007669"/>
    <property type="project" value="TreeGrafter"/>
</dbReference>
<dbReference type="EMBL" id="CAJPDS010000088">
    <property type="protein sequence ID" value="CAF9936066.1"/>
    <property type="molecule type" value="Genomic_DNA"/>
</dbReference>
<dbReference type="PANTHER" id="PTHR10151">
    <property type="entry name" value="ECTONUCLEOTIDE PYROPHOSPHATASE/PHOSPHODIESTERASE"/>
    <property type="match status" value="1"/>
</dbReference>
<dbReference type="InterPro" id="IPR010730">
    <property type="entry name" value="HET"/>
</dbReference>
<feature type="compositionally biased region" description="Basic and acidic residues" evidence="1">
    <location>
        <begin position="82"/>
        <end position="93"/>
    </location>
</feature>
<dbReference type="Proteomes" id="UP000664521">
    <property type="component" value="Unassembled WGS sequence"/>
</dbReference>
<feature type="compositionally biased region" description="Basic residues" evidence="1">
    <location>
        <begin position="64"/>
        <end position="81"/>
    </location>
</feature>
<evidence type="ECO:0000256" key="1">
    <source>
        <dbReference type="SAM" id="MobiDB-lite"/>
    </source>
</evidence>
<dbReference type="OrthoDB" id="415411at2759"/>
<name>A0A8H3GAK6_9LECA</name>
<dbReference type="InterPro" id="IPR002591">
    <property type="entry name" value="Phosphodiest/P_Trfase"/>
</dbReference>
<dbReference type="Gene3D" id="3.40.720.10">
    <property type="entry name" value="Alkaline Phosphatase, subunit A"/>
    <property type="match status" value="1"/>
</dbReference>
<accession>A0A8H3GAK6</accession>
<evidence type="ECO:0000259" key="3">
    <source>
        <dbReference type="Pfam" id="PF06985"/>
    </source>
</evidence>
<keyword evidence="2" id="KW-0812">Transmembrane</keyword>
<comment type="caution">
    <text evidence="4">The sequence shown here is derived from an EMBL/GenBank/DDBJ whole genome shotgun (WGS) entry which is preliminary data.</text>
</comment>
<proteinExistence type="predicted"/>
<dbReference type="InterPro" id="IPR017850">
    <property type="entry name" value="Alkaline_phosphatase_core_sf"/>
</dbReference>
<feature type="compositionally biased region" description="Low complexity" evidence="1">
    <location>
        <begin position="102"/>
        <end position="112"/>
    </location>
</feature>
<dbReference type="AlphaFoldDB" id="A0A8H3GAK6"/>
<dbReference type="Pfam" id="PF01663">
    <property type="entry name" value="Phosphodiest"/>
    <property type="match status" value="1"/>
</dbReference>